<evidence type="ECO:0000313" key="8">
    <source>
        <dbReference type="EMBL" id="ELR16660.1"/>
    </source>
</evidence>
<dbReference type="RefSeq" id="XP_004338673.1">
    <property type="nucleotide sequence ID" value="XM_004338625.1"/>
</dbReference>
<organism evidence="8 9">
    <name type="scientific">Acanthamoeba castellanii (strain ATCC 30010 / Neff)</name>
    <dbReference type="NCBI Taxonomy" id="1257118"/>
    <lineage>
        <taxon>Eukaryota</taxon>
        <taxon>Amoebozoa</taxon>
        <taxon>Discosea</taxon>
        <taxon>Longamoebia</taxon>
        <taxon>Centramoebida</taxon>
        <taxon>Acanthamoebidae</taxon>
        <taxon>Acanthamoeba</taxon>
    </lineage>
</organism>
<dbReference type="EMBL" id="KB007985">
    <property type="protein sequence ID" value="ELR16660.1"/>
    <property type="molecule type" value="Genomic_DNA"/>
</dbReference>
<feature type="chain" id="PRO_5003990101" description="EGF-like domain-containing protein" evidence="6">
    <location>
        <begin position="27"/>
        <end position="199"/>
    </location>
</feature>
<protein>
    <recommendedName>
        <fullName evidence="7">EGF-like domain-containing protein</fullName>
    </recommendedName>
</protein>
<feature type="transmembrane region" description="Helical" evidence="5">
    <location>
        <begin position="163"/>
        <end position="184"/>
    </location>
</feature>
<dbReference type="PROSITE" id="PS00022">
    <property type="entry name" value="EGF_1"/>
    <property type="match status" value="1"/>
</dbReference>
<evidence type="ECO:0000313" key="9">
    <source>
        <dbReference type="Proteomes" id="UP000011083"/>
    </source>
</evidence>
<evidence type="ECO:0000256" key="6">
    <source>
        <dbReference type="SAM" id="SignalP"/>
    </source>
</evidence>
<keyword evidence="6" id="KW-0732">Signal</keyword>
<dbReference type="GeneID" id="14917443"/>
<dbReference type="VEuPathDB" id="AmoebaDB:ACA1_089070"/>
<evidence type="ECO:0000259" key="7">
    <source>
        <dbReference type="PROSITE" id="PS00022"/>
    </source>
</evidence>
<dbReference type="GO" id="GO:0016020">
    <property type="term" value="C:membrane"/>
    <property type="evidence" value="ECO:0007669"/>
    <property type="project" value="UniProtKB-SubCell"/>
</dbReference>
<evidence type="ECO:0000256" key="1">
    <source>
        <dbReference type="ARBA" id="ARBA00004141"/>
    </source>
</evidence>
<accession>L8GUJ2</accession>
<reference evidence="8 9" key="1">
    <citation type="journal article" date="2013" name="Genome Biol.">
        <title>Genome of Acanthamoeba castellanii highlights extensive lateral gene transfer and early evolution of tyrosine kinase signaling.</title>
        <authorList>
            <person name="Clarke M."/>
            <person name="Lohan A.J."/>
            <person name="Liu B."/>
            <person name="Lagkouvardos I."/>
            <person name="Roy S."/>
            <person name="Zafar N."/>
            <person name="Bertelli C."/>
            <person name="Schilde C."/>
            <person name="Kianianmomeni A."/>
            <person name="Burglin T.R."/>
            <person name="Frech C."/>
            <person name="Turcotte B."/>
            <person name="Kopec K.O."/>
            <person name="Synnott J.M."/>
            <person name="Choo C."/>
            <person name="Paponov I."/>
            <person name="Finkler A."/>
            <person name="Soon Heng Tan C."/>
            <person name="Hutchins A.P."/>
            <person name="Weinmeier T."/>
            <person name="Rattei T."/>
            <person name="Chu J.S."/>
            <person name="Gimenez G."/>
            <person name="Irimia M."/>
            <person name="Rigden D.J."/>
            <person name="Fitzpatrick D.A."/>
            <person name="Lorenzo-Morales J."/>
            <person name="Bateman A."/>
            <person name="Chiu C.H."/>
            <person name="Tang P."/>
            <person name="Hegemann P."/>
            <person name="Fromm H."/>
            <person name="Raoult D."/>
            <person name="Greub G."/>
            <person name="Miranda-Saavedra D."/>
            <person name="Chen N."/>
            <person name="Nash P."/>
            <person name="Ginger M.L."/>
            <person name="Horn M."/>
            <person name="Schaap P."/>
            <person name="Caler L."/>
            <person name="Loftus B."/>
        </authorList>
    </citation>
    <scope>NUCLEOTIDE SEQUENCE [LARGE SCALE GENOMIC DNA]</scope>
    <source>
        <strain evidence="8 9">Neff</strain>
    </source>
</reference>
<evidence type="ECO:0000256" key="3">
    <source>
        <dbReference type="ARBA" id="ARBA00022989"/>
    </source>
</evidence>
<keyword evidence="4 5" id="KW-0472">Membrane</keyword>
<dbReference type="OrthoDB" id="10639579at2759"/>
<dbReference type="Pfam" id="PF05154">
    <property type="entry name" value="TM2"/>
    <property type="match status" value="1"/>
</dbReference>
<dbReference type="KEGG" id="acan:ACA1_089070"/>
<feature type="signal peptide" evidence="6">
    <location>
        <begin position="1"/>
        <end position="26"/>
    </location>
</feature>
<dbReference type="AlphaFoldDB" id="L8GUJ2"/>
<dbReference type="Proteomes" id="UP000011083">
    <property type="component" value="Unassembled WGS sequence"/>
</dbReference>
<keyword evidence="2 5" id="KW-0812">Transmembrane</keyword>
<dbReference type="InterPro" id="IPR000742">
    <property type="entry name" value="EGF"/>
</dbReference>
<feature type="transmembrane region" description="Helical" evidence="5">
    <location>
        <begin position="113"/>
        <end position="142"/>
    </location>
</feature>
<comment type="subcellular location">
    <subcellularLocation>
        <location evidence="1">Membrane</location>
        <topology evidence="1">Multi-pass membrane protein</topology>
    </subcellularLocation>
</comment>
<keyword evidence="3 5" id="KW-1133">Transmembrane helix</keyword>
<feature type="domain" description="EGF-like" evidence="7">
    <location>
        <begin position="77"/>
        <end position="88"/>
    </location>
</feature>
<gene>
    <name evidence="8" type="ORF">ACA1_089070</name>
</gene>
<evidence type="ECO:0000256" key="4">
    <source>
        <dbReference type="ARBA" id="ARBA00023136"/>
    </source>
</evidence>
<dbReference type="InterPro" id="IPR007829">
    <property type="entry name" value="TM2"/>
</dbReference>
<keyword evidence="9" id="KW-1185">Reference proteome</keyword>
<evidence type="ECO:0000256" key="2">
    <source>
        <dbReference type="ARBA" id="ARBA00022692"/>
    </source>
</evidence>
<proteinExistence type="predicted"/>
<evidence type="ECO:0000256" key="5">
    <source>
        <dbReference type="SAM" id="Phobius"/>
    </source>
</evidence>
<sequence length="199" mass="20794">MGYNKVSVLLVLWALAAVVVVHVAAATGGEAESLLGGDGGGGRCNSTAECNDHGHCVASTAAGLQQDFLNSNATGVCHCNSRYAGKWCEHKRKNKLEAFLLSILIGSTGADRFYLGFIGLLLNVLACVPACIGSCLGTCCGFARTEYVGIGDDYGEGLTCSSLFSIGGSCLTCCMSLGSLAWWLTDWILILKGSLYDNM</sequence>
<name>L8GUJ2_ACACF</name>